<dbReference type="InterPro" id="IPR002328">
    <property type="entry name" value="ADH_Zn_CS"/>
</dbReference>
<dbReference type="EC" id="1.1.1.2" evidence="7"/>
<evidence type="ECO:0000259" key="9">
    <source>
        <dbReference type="SMART" id="SM00829"/>
    </source>
</evidence>
<evidence type="ECO:0000256" key="1">
    <source>
        <dbReference type="ARBA" id="ARBA00001947"/>
    </source>
</evidence>
<dbReference type="OrthoDB" id="9806940at2"/>
<dbReference type="KEGG" id="saci:Sinac_0585"/>
<dbReference type="InterPro" id="IPR036291">
    <property type="entry name" value="NAD(P)-bd_dom_sf"/>
</dbReference>
<organism evidence="10 11">
    <name type="scientific">Singulisphaera acidiphila (strain ATCC BAA-1392 / DSM 18658 / VKM B-2454 / MOB10)</name>
    <dbReference type="NCBI Taxonomy" id="886293"/>
    <lineage>
        <taxon>Bacteria</taxon>
        <taxon>Pseudomonadati</taxon>
        <taxon>Planctomycetota</taxon>
        <taxon>Planctomycetia</taxon>
        <taxon>Isosphaerales</taxon>
        <taxon>Isosphaeraceae</taxon>
        <taxon>Singulisphaera</taxon>
    </lineage>
</organism>
<dbReference type="GO" id="GO:0008270">
    <property type="term" value="F:zinc ion binding"/>
    <property type="evidence" value="ECO:0007669"/>
    <property type="project" value="InterPro"/>
</dbReference>
<evidence type="ECO:0000256" key="2">
    <source>
        <dbReference type="ARBA" id="ARBA00008072"/>
    </source>
</evidence>
<accession>L0D6H9</accession>
<gene>
    <name evidence="10" type="ordered locus">Sinac_0585</name>
</gene>
<evidence type="ECO:0000256" key="5">
    <source>
        <dbReference type="ARBA" id="ARBA00022857"/>
    </source>
</evidence>
<protein>
    <recommendedName>
        <fullName evidence="7">alcohol dehydrogenase (NADP(+))</fullName>
        <ecNumber evidence="7">1.1.1.2</ecNumber>
    </recommendedName>
</protein>
<dbReference type="Pfam" id="PF08240">
    <property type="entry name" value="ADH_N"/>
    <property type="match status" value="1"/>
</dbReference>
<dbReference type="SUPFAM" id="SSF51735">
    <property type="entry name" value="NAD(P)-binding Rossmann-fold domains"/>
    <property type="match status" value="1"/>
</dbReference>
<dbReference type="STRING" id="886293.Sinac_0585"/>
<evidence type="ECO:0000256" key="4">
    <source>
        <dbReference type="ARBA" id="ARBA00022833"/>
    </source>
</evidence>
<dbReference type="InterPro" id="IPR011032">
    <property type="entry name" value="GroES-like_sf"/>
</dbReference>
<dbReference type="Gene3D" id="3.90.180.10">
    <property type="entry name" value="Medium-chain alcohol dehydrogenases, catalytic domain"/>
    <property type="match status" value="1"/>
</dbReference>
<proteinExistence type="inferred from homology"/>
<dbReference type="SUPFAM" id="SSF50129">
    <property type="entry name" value="GroES-like"/>
    <property type="match status" value="1"/>
</dbReference>
<evidence type="ECO:0000256" key="6">
    <source>
        <dbReference type="ARBA" id="ARBA00023002"/>
    </source>
</evidence>
<dbReference type="Pfam" id="PF00107">
    <property type="entry name" value="ADH_zinc_N"/>
    <property type="match status" value="1"/>
</dbReference>
<reference evidence="10 11" key="1">
    <citation type="submission" date="2012-02" db="EMBL/GenBank/DDBJ databases">
        <title>Complete sequence of chromosome of Singulisphaera acidiphila DSM 18658.</title>
        <authorList>
            <consortium name="US DOE Joint Genome Institute (JGI-PGF)"/>
            <person name="Lucas S."/>
            <person name="Copeland A."/>
            <person name="Lapidus A."/>
            <person name="Glavina del Rio T."/>
            <person name="Dalin E."/>
            <person name="Tice H."/>
            <person name="Bruce D."/>
            <person name="Goodwin L."/>
            <person name="Pitluck S."/>
            <person name="Peters L."/>
            <person name="Ovchinnikova G."/>
            <person name="Chertkov O."/>
            <person name="Kyrpides N."/>
            <person name="Mavromatis K."/>
            <person name="Ivanova N."/>
            <person name="Brettin T."/>
            <person name="Detter J.C."/>
            <person name="Han C."/>
            <person name="Larimer F."/>
            <person name="Land M."/>
            <person name="Hauser L."/>
            <person name="Markowitz V."/>
            <person name="Cheng J.-F."/>
            <person name="Hugenholtz P."/>
            <person name="Woyke T."/>
            <person name="Wu D."/>
            <person name="Tindall B."/>
            <person name="Pomrenke H."/>
            <person name="Brambilla E."/>
            <person name="Klenk H.-P."/>
            <person name="Eisen J.A."/>
        </authorList>
    </citation>
    <scope>NUCLEOTIDE SEQUENCE [LARGE SCALE GENOMIC DNA]</scope>
    <source>
        <strain evidence="11">ATCC BAA-1392 / DSM 18658 / VKM B-2454 / MOB10</strain>
    </source>
</reference>
<comment type="similarity">
    <text evidence="2 8">Belongs to the zinc-containing alcohol dehydrogenase family.</text>
</comment>
<keyword evidence="3 8" id="KW-0479">Metal-binding</keyword>
<dbReference type="RefSeq" id="WP_015244194.1">
    <property type="nucleotide sequence ID" value="NC_019892.1"/>
</dbReference>
<dbReference type="CDD" id="cd05283">
    <property type="entry name" value="CAD1"/>
    <property type="match status" value="1"/>
</dbReference>
<dbReference type="InterPro" id="IPR020843">
    <property type="entry name" value="ER"/>
</dbReference>
<dbReference type="AlphaFoldDB" id="L0D6H9"/>
<sequence>MGQIDAWVATAAKQKLVRQQIDLGPLGDEEVEVQVEHCGLCHSDLSMLGNDWGWSRFPAVLGHEVVGTVVAVGRAAKGIHIGQKVGVGWTAESCMHCRRCLSGEHHMCAEAVPTIVGHRGGFASRVRAHWAWAIPLPETLDTSEAGPLLCGGITVFGPLALFARPASRVGVVGIGGLGHLALKFAAAFGCEVTAFTSSEGKFQEARGFGAHHVVSSRDTSAIKKLAGTLDLILVTVSVPLEWDSLLGALAPNGRLHLVGGLLEPIPVGAFSLIGGQKSLSGSPVGSPVGIATMLDFAARHRISPQTEHLPMSRVNEAVERLEAGKARYRIILEADF</sequence>
<feature type="domain" description="Enoyl reductase (ER)" evidence="9">
    <location>
        <begin position="11"/>
        <end position="332"/>
    </location>
</feature>
<keyword evidence="4 8" id="KW-0862">Zinc</keyword>
<dbReference type="InterPro" id="IPR047109">
    <property type="entry name" value="CAD-like"/>
</dbReference>
<evidence type="ECO:0000313" key="10">
    <source>
        <dbReference type="EMBL" id="AGA25009.1"/>
    </source>
</evidence>
<keyword evidence="6" id="KW-0560">Oxidoreductase</keyword>
<comment type="cofactor">
    <cofactor evidence="1 8">
        <name>Zn(2+)</name>
        <dbReference type="ChEBI" id="CHEBI:29105"/>
    </cofactor>
</comment>
<dbReference type="GO" id="GO:0008106">
    <property type="term" value="F:alcohol dehydrogenase (NADP+) activity"/>
    <property type="evidence" value="ECO:0007669"/>
    <property type="project" value="UniProtKB-EC"/>
</dbReference>
<dbReference type="FunFam" id="3.40.50.720:FF:000022">
    <property type="entry name" value="Cinnamyl alcohol dehydrogenase"/>
    <property type="match status" value="1"/>
</dbReference>
<dbReference type="SMART" id="SM00829">
    <property type="entry name" value="PKS_ER"/>
    <property type="match status" value="1"/>
</dbReference>
<dbReference type="InterPro" id="IPR013149">
    <property type="entry name" value="ADH-like_C"/>
</dbReference>
<evidence type="ECO:0000313" key="11">
    <source>
        <dbReference type="Proteomes" id="UP000010798"/>
    </source>
</evidence>
<dbReference type="PANTHER" id="PTHR42683">
    <property type="entry name" value="ALDEHYDE REDUCTASE"/>
    <property type="match status" value="1"/>
</dbReference>
<dbReference type="eggNOG" id="COG1064">
    <property type="taxonomic scope" value="Bacteria"/>
</dbReference>
<dbReference type="PROSITE" id="PS00059">
    <property type="entry name" value="ADH_ZINC"/>
    <property type="match status" value="1"/>
</dbReference>
<dbReference type="FunFam" id="3.90.180.10:FF:000018">
    <property type="entry name" value="NAD(P)-dependent alcohol dehydrogenase"/>
    <property type="match status" value="1"/>
</dbReference>
<dbReference type="Proteomes" id="UP000010798">
    <property type="component" value="Chromosome"/>
</dbReference>
<dbReference type="InterPro" id="IPR013154">
    <property type="entry name" value="ADH-like_N"/>
</dbReference>
<dbReference type="HOGENOM" id="CLU_026673_20_2_0"/>
<keyword evidence="11" id="KW-1185">Reference proteome</keyword>
<evidence type="ECO:0000256" key="8">
    <source>
        <dbReference type="RuleBase" id="RU361277"/>
    </source>
</evidence>
<dbReference type="EMBL" id="CP003364">
    <property type="protein sequence ID" value="AGA25009.1"/>
    <property type="molecule type" value="Genomic_DNA"/>
</dbReference>
<evidence type="ECO:0000256" key="3">
    <source>
        <dbReference type="ARBA" id="ARBA00022723"/>
    </source>
</evidence>
<name>L0D6H9_SINAD</name>
<dbReference type="Gene3D" id="3.40.50.720">
    <property type="entry name" value="NAD(P)-binding Rossmann-like Domain"/>
    <property type="match status" value="1"/>
</dbReference>
<evidence type="ECO:0000256" key="7">
    <source>
        <dbReference type="ARBA" id="ARBA00024074"/>
    </source>
</evidence>
<keyword evidence="5" id="KW-0521">NADP</keyword>